<dbReference type="Proteomes" id="UP001500755">
    <property type="component" value="Unassembled WGS sequence"/>
</dbReference>
<dbReference type="EMBL" id="BAAANO010000007">
    <property type="protein sequence ID" value="GAA2001528.1"/>
    <property type="molecule type" value="Genomic_DNA"/>
</dbReference>
<gene>
    <name evidence="4" type="ORF">GCM10009755_07430</name>
</gene>
<protein>
    <submittedName>
        <fullName evidence="4">P-loop NTPase</fullName>
    </submittedName>
</protein>
<feature type="compositionally biased region" description="Low complexity" evidence="3">
    <location>
        <begin position="113"/>
        <end position="150"/>
    </location>
</feature>
<dbReference type="InterPro" id="IPR050625">
    <property type="entry name" value="ParA/MinD_ATPase"/>
</dbReference>
<name>A0ABN2T8V9_9MICO</name>
<dbReference type="InterPro" id="IPR027417">
    <property type="entry name" value="P-loop_NTPase"/>
</dbReference>
<evidence type="ECO:0000313" key="5">
    <source>
        <dbReference type="Proteomes" id="UP001500755"/>
    </source>
</evidence>
<keyword evidence="5" id="KW-1185">Reference proteome</keyword>
<comment type="caution">
    <text evidence="4">The sequence shown here is derived from an EMBL/GenBank/DDBJ whole genome shotgun (WGS) entry which is preliminary data.</text>
</comment>
<organism evidence="4 5">
    <name type="scientific">Brevibacterium samyangense</name>
    <dbReference type="NCBI Taxonomy" id="366888"/>
    <lineage>
        <taxon>Bacteria</taxon>
        <taxon>Bacillati</taxon>
        <taxon>Actinomycetota</taxon>
        <taxon>Actinomycetes</taxon>
        <taxon>Micrococcales</taxon>
        <taxon>Brevibacteriaceae</taxon>
        <taxon>Brevibacterium</taxon>
    </lineage>
</organism>
<dbReference type="PANTHER" id="PTHR43384">
    <property type="entry name" value="SEPTUM SITE-DETERMINING PROTEIN MIND HOMOLOG, CHLOROPLASTIC-RELATED"/>
    <property type="match status" value="1"/>
</dbReference>
<reference evidence="4 5" key="1">
    <citation type="journal article" date="2019" name="Int. J. Syst. Evol. Microbiol.">
        <title>The Global Catalogue of Microorganisms (GCM) 10K type strain sequencing project: providing services to taxonomists for standard genome sequencing and annotation.</title>
        <authorList>
            <consortium name="The Broad Institute Genomics Platform"/>
            <consortium name="The Broad Institute Genome Sequencing Center for Infectious Disease"/>
            <person name="Wu L."/>
            <person name="Ma J."/>
        </authorList>
    </citation>
    <scope>NUCLEOTIDE SEQUENCE [LARGE SCALE GENOMIC DNA]</scope>
    <source>
        <strain evidence="4 5">JCM 14546</strain>
    </source>
</reference>
<accession>A0ABN2T8V9</accession>
<dbReference type="PANTHER" id="PTHR43384:SF6">
    <property type="entry name" value="SEPTUM SITE-DETERMINING PROTEIN MIND HOMOLOG, CHLOROPLASTIC"/>
    <property type="match status" value="1"/>
</dbReference>
<sequence>MIGVVVAVDVEFETAVTASLGAAPGIEVVRRPADEIELLALASAGIGDVVLVGRWFPGIDAEVVARLHTSGVRLLGFGDDRSGFRTWGVEEVVSPWAGDTALAEAVHRVATVAPPGAAPDSGPSSSVETRDGSTTAGGAHAGEGADAAPGTVDRAPAPVIAVWGTGSAPGRSVLAGALAHVLSREAGHTVLVDADTVAASQASLLGLLDESPRIASLCRAAAAGTLGPGALVNSALRIAPDLDVVTGLGRAERWPEVRPAVLGEVLDGMADWARFVVVDVADRIDPDDPLADPHYDRHGATRAVLDRAGRVLLVAEATPLGLQRLVRLLETERVRDLGDRVTVVMNRVRASAVGSEPERRIRATLARFVHVPHLVCVPDDRALVDEAVLLGRTVVEHAPRSAVAGAIRDLALGLPEVPVEAGSDGAPRRGRRGRRESGRVRSRLRAAVRGG</sequence>
<feature type="region of interest" description="Disordered" evidence="3">
    <location>
        <begin position="113"/>
        <end position="152"/>
    </location>
</feature>
<keyword evidence="2" id="KW-0067">ATP-binding</keyword>
<evidence type="ECO:0000256" key="3">
    <source>
        <dbReference type="SAM" id="MobiDB-lite"/>
    </source>
</evidence>
<proteinExistence type="predicted"/>
<feature type="region of interest" description="Disordered" evidence="3">
    <location>
        <begin position="419"/>
        <end position="451"/>
    </location>
</feature>
<dbReference type="SUPFAM" id="SSF52540">
    <property type="entry name" value="P-loop containing nucleoside triphosphate hydrolases"/>
    <property type="match status" value="1"/>
</dbReference>
<evidence type="ECO:0000256" key="2">
    <source>
        <dbReference type="ARBA" id="ARBA00022840"/>
    </source>
</evidence>
<feature type="compositionally biased region" description="Basic residues" evidence="3">
    <location>
        <begin position="428"/>
        <end position="451"/>
    </location>
</feature>
<dbReference type="RefSeq" id="WP_344307102.1">
    <property type="nucleotide sequence ID" value="NZ_BAAANO010000007.1"/>
</dbReference>
<evidence type="ECO:0000313" key="4">
    <source>
        <dbReference type="EMBL" id="GAA2001528.1"/>
    </source>
</evidence>
<dbReference type="Gene3D" id="3.40.50.300">
    <property type="entry name" value="P-loop containing nucleotide triphosphate hydrolases"/>
    <property type="match status" value="1"/>
</dbReference>
<keyword evidence="1" id="KW-0547">Nucleotide-binding</keyword>
<evidence type="ECO:0000256" key="1">
    <source>
        <dbReference type="ARBA" id="ARBA00022741"/>
    </source>
</evidence>